<dbReference type="KEGG" id="tet:TTHERM_00112710"/>
<dbReference type="AlphaFoldDB" id="Q22ZA0"/>
<reference evidence="3" key="1">
    <citation type="journal article" date="2006" name="PLoS Biol.">
        <title>Macronuclear genome sequence of the ciliate Tetrahymena thermophila, a model eukaryote.</title>
        <authorList>
            <person name="Eisen J.A."/>
            <person name="Coyne R.S."/>
            <person name="Wu M."/>
            <person name="Wu D."/>
            <person name="Thiagarajan M."/>
            <person name="Wortman J.R."/>
            <person name="Badger J.H."/>
            <person name="Ren Q."/>
            <person name="Amedeo P."/>
            <person name="Jones K.M."/>
            <person name="Tallon L.J."/>
            <person name="Delcher A.L."/>
            <person name="Salzberg S.L."/>
            <person name="Silva J.C."/>
            <person name="Haas B.J."/>
            <person name="Majoros W.H."/>
            <person name="Farzad M."/>
            <person name="Carlton J.M."/>
            <person name="Smith R.K. Jr."/>
            <person name="Garg J."/>
            <person name="Pearlman R.E."/>
            <person name="Karrer K.M."/>
            <person name="Sun L."/>
            <person name="Manning G."/>
            <person name="Elde N.C."/>
            <person name="Turkewitz A.P."/>
            <person name="Asai D.J."/>
            <person name="Wilkes D.E."/>
            <person name="Wang Y."/>
            <person name="Cai H."/>
            <person name="Collins K."/>
            <person name="Stewart B.A."/>
            <person name="Lee S.R."/>
            <person name="Wilamowska K."/>
            <person name="Weinberg Z."/>
            <person name="Ruzzo W.L."/>
            <person name="Wloga D."/>
            <person name="Gaertig J."/>
            <person name="Frankel J."/>
            <person name="Tsao C.-C."/>
            <person name="Gorovsky M.A."/>
            <person name="Keeling P.J."/>
            <person name="Waller R.F."/>
            <person name="Patron N.J."/>
            <person name="Cherry J.M."/>
            <person name="Stover N.A."/>
            <person name="Krieger C.J."/>
            <person name="del Toro C."/>
            <person name="Ryder H.F."/>
            <person name="Williamson S.C."/>
            <person name="Barbeau R.A."/>
            <person name="Hamilton E.P."/>
            <person name="Orias E."/>
        </authorList>
    </citation>
    <scope>NUCLEOTIDE SEQUENCE [LARGE SCALE GENOMIC DNA]</scope>
    <source>
        <strain evidence="3">SB210</strain>
    </source>
</reference>
<dbReference type="HOGENOM" id="CLU_1543149_0_0_1"/>
<dbReference type="EMBL" id="GG662798">
    <property type="protein sequence ID" value="EAR90421.1"/>
    <property type="molecule type" value="Genomic_DNA"/>
</dbReference>
<sequence>MMKALLLAVLFISACYAGNYCTDFYYSRVGGNEQFATGFSNVYYNDDTGEFYADEEFKSNITEFKNGTYISQGTYQQKVQATVYNQYFPGCYRQAYDNRAVKSYNFTREGYRSPSQFGQNFTSEQVSPFYNTTLREILLEFAKIYSEKPQAEPYITQTLEKFAQKIQVNNIEQN</sequence>
<dbReference type="Proteomes" id="UP000009168">
    <property type="component" value="Unassembled WGS sequence"/>
</dbReference>
<evidence type="ECO:0000313" key="2">
    <source>
        <dbReference type="EMBL" id="EAR90421.1"/>
    </source>
</evidence>
<proteinExistence type="predicted"/>
<feature type="chain" id="PRO_5005693773" description="Transmembrane protein" evidence="1">
    <location>
        <begin position="18"/>
        <end position="174"/>
    </location>
</feature>
<keyword evidence="1" id="KW-0732">Signal</keyword>
<dbReference type="GeneID" id="7843533"/>
<name>Q22ZA0_TETTS</name>
<dbReference type="InParanoid" id="Q22ZA0"/>
<organism evidence="2 3">
    <name type="scientific">Tetrahymena thermophila (strain SB210)</name>
    <dbReference type="NCBI Taxonomy" id="312017"/>
    <lineage>
        <taxon>Eukaryota</taxon>
        <taxon>Sar</taxon>
        <taxon>Alveolata</taxon>
        <taxon>Ciliophora</taxon>
        <taxon>Intramacronucleata</taxon>
        <taxon>Oligohymenophorea</taxon>
        <taxon>Hymenostomatida</taxon>
        <taxon>Tetrahymenina</taxon>
        <taxon>Tetrahymenidae</taxon>
        <taxon>Tetrahymena</taxon>
    </lineage>
</organism>
<protein>
    <recommendedName>
        <fullName evidence="4">Transmembrane protein</fullName>
    </recommendedName>
</protein>
<evidence type="ECO:0000256" key="1">
    <source>
        <dbReference type="SAM" id="SignalP"/>
    </source>
</evidence>
<evidence type="ECO:0008006" key="4">
    <source>
        <dbReference type="Google" id="ProtNLM"/>
    </source>
</evidence>
<gene>
    <name evidence="2" type="ORF">TTHERM_00112710</name>
</gene>
<dbReference type="PROSITE" id="PS51257">
    <property type="entry name" value="PROKAR_LIPOPROTEIN"/>
    <property type="match status" value="1"/>
</dbReference>
<evidence type="ECO:0000313" key="3">
    <source>
        <dbReference type="Proteomes" id="UP000009168"/>
    </source>
</evidence>
<keyword evidence="3" id="KW-1185">Reference proteome</keyword>
<accession>Q22ZA0</accession>
<feature type="signal peptide" evidence="1">
    <location>
        <begin position="1"/>
        <end position="17"/>
    </location>
</feature>
<dbReference type="RefSeq" id="XP_001010666.1">
    <property type="nucleotide sequence ID" value="XM_001010666.3"/>
</dbReference>